<dbReference type="InterPro" id="IPR056789">
    <property type="entry name" value="LRR_R13L1-DRL21"/>
</dbReference>
<evidence type="ECO:0000256" key="1">
    <source>
        <dbReference type="ARBA" id="ARBA00022737"/>
    </source>
</evidence>
<reference evidence="6" key="2">
    <citation type="submission" date="2021-03" db="UniProtKB">
        <authorList>
            <consortium name="EnsemblPlants"/>
        </authorList>
    </citation>
    <scope>IDENTIFICATION</scope>
</reference>
<evidence type="ECO:0000313" key="6">
    <source>
        <dbReference type="EnsemblPlants" id="cds.evm.model.03.4"/>
    </source>
</evidence>
<evidence type="ECO:0000313" key="7">
    <source>
        <dbReference type="Proteomes" id="UP000596661"/>
    </source>
</evidence>
<accession>A0A803P8X1</accession>
<dbReference type="Gene3D" id="3.80.10.10">
    <property type="entry name" value="Ribonuclease Inhibitor"/>
    <property type="match status" value="1"/>
</dbReference>
<evidence type="ECO:0000256" key="2">
    <source>
        <dbReference type="ARBA" id="ARBA00022741"/>
    </source>
</evidence>
<dbReference type="EMBL" id="UZAU01000245">
    <property type="status" value="NOT_ANNOTATED_CDS"/>
    <property type="molecule type" value="Genomic_DNA"/>
</dbReference>
<dbReference type="Proteomes" id="UP000596661">
    <property type="component" value="Chromosome 3"/>
</dbReference>
<dbReference type="InterPro" id="IPR032675">
    <property type="entry name" value="LRR_dom_sf"/>
</dbReference>
<evidence type="ECO:0000256" key="3">
    <source>
        <dbReference type="ARBA" id="ARBA00022821"/>
    </source>
</evidence>
<dbReference type="GO" id="GO:0000166">
    <property type="term" value="F:nucleotide binding"/>
    <property type="evidence" value="ECO:0007669"/>
    <property type="project" value="UniProtKB-KW"/>
</dbReference>
<protein>
    <recommendedName>
        <fullName evidence="8">Rx N-terminal domain-containing protein</fullName>
    </recommendedName>
</protein>
<evidence type="ECO:0000259" key="5">
    <source>
        <dbReference type="Pfam" id="PF25019"/>
    </source>
</evidence>
<reference evidence="6" key="1">
    <citation type="submission" date="2018-11" db="EMBL/GenBank/DDBJ databases">
        <authorList>
            <person name="Grassa J C."/>
        </authorList>
    </citation>
    <scope>NUCLEOTIDE SEQUENCE [LARGE SCALE GENOMIC DNA]</scope>
</reference>
<dbReference type="Pfam" id="PF18052">
    <property type="entry name" value="Rx_N"/>
    <property type="match status" value="1"/>
</dbReference>
<sequence>MAVELVAGALLSASLQILFERLASQDIPQLFQGKKPILKLLDKLNTRMLSANKLLNDAEDKQLRDDNVKQWLFKLQDVIYQADDLVDMIDYEALRSNQSSSRATKMGRLINLRYLDIDGVPLKDSEFPQQLSTMKHLSFLSNVVLSSDRNSSGGFKMKKVGELENLRCISGLENIKDGIEASEANLKDKKYLSELTLKWDDDDNDGYVAANSQKEKEKEKDILDALRPHTNLEHLRIVGYRGSSFSEWIGDSAFAKLVSVSFINCDDNYKAALPLFSCLESLTIADMMEWKDWSFSSEEAMQQVVKDNTILC</sequence>
<proteinExistence type="predicted"/>
<name>A0A803P8X1_CANSA</name>
<dbReference type="EnsemblPlants" id="evm.model.03.4">
    <property type="protein sequence ID" value="cds.evm.model.03.4"/>
    <property type="gene ID" value="evm.TU.03.4"/>
</dbReference>
<keyword evidence="1" id="KW-0677">Repeat</keyword>
<keyword evidence="2" id="KW-0547">Nucleotide-binding</keyword>
<organism evidence="6 7">
    <name type="scientific">Cannabis sativa</name>
    <name type="common">Hemp</name>
    <name type="synonym">Marijuana</name>
    <dbReference type="NCBI Taxonomy" id="3483"/>
    <lineage>
        <taxon>Eukaryota</taxon>
        <taxon>Viridiplantae</taxon>
        <taxon>Streptophyta</taxon>
        <taxon>Embryophyta</taxon>
        <taxon>Tracheophyta</taxon>
        <taxon>Spermatophyta</taxon>
        <taxon>Magnoliopsida</taxon>
        <taxon>eudicotyledons</taxon>
        <taxon>Gunneridae</taxon>
        <taxon>Pentapetalae</taxon>
        <taxon>rosids</taxon>
        <taxon>fabids</taxon>
        <taxon>Rosales</taxon>
        <taxon>Cannabaceae</taxon>
        <taxon>Cannabis</taxon>
    </lineage>
</organism>
<dbReference type="Gramene" id="evm.model.03.4">
    <property type="protein sequence ID" value="cds.evm.model.03.4"/>
    <property type="gene ID" value="evm.TU.03.4"/>
</dbReference>
<keyword evidence="7" id="KW-1185">Reference proteome</keyword>
<dbReference type="SUPFAM" id="SSF52058">
    <property type="entry name" value="L domain-like"/>
    <property type="match status" value="1"/>
</dbReference>
<feature type="domain" description="Disease resistance N-terminal" evidence="4">
    <location>
        <begin position="11"/>
        <end position="102"/>
    </location>
</feature>
<evidence type="ECO:0000259" key="4">
    <source>
        <dbReference type="Pfam" id="PF18052"/>
    </source>
</evidence>
<dbReference type="Pfam" id="PF25019">
    <property type="entry name" value="LRR_R13L1-DRL21"/>
    <property type="match status" value="1"/>
</dbReference>
<keyword evidence="3" id="KW-0611">Plant defense</keyword>
<dbReference type="InterPro" id="IPR041118">
    <property type="entry name" value="Rx_N"/>
</dbReference>
<dbReference type="AlphaFoldDB" id="A0A803P8X1"/>
<dbReference type="GO" id="GO:0006952">
    <property type="term" value="P:defense response"/>
    <property type="evidence" value="ECO:0007669"/>
    <property type="project" value="UniProtKB-KW"/>
</dbReference>
<evidence type="ECO:0008006" key="8">
    <source>
        <dbReference type="Google" id="ProtNLM"/>
    </source>
</evidence>
<feature type="domain" description="R13L1/DRL21-like LRR repeat region" evidence="5">
    <location>
        <begin position="158"/>
        <end position="287"/>
    </location>
</feature>
<dbReference type="PANTHER" id="PTHR47186">
    <property type="entry name" value="LEUCINE-RICH REPEAT-CONTAINING PROTEIN 57"/>
    <property type="match status" value="1"/>
</dbReference>
<dbReference type="PANTHER" id="PTHR47186:SF3">
    <property type="entry name" value="OS09G0267800 PROTEIN"/>
    <property type="match status" value="1"/>
</dbReference>